<dbReference type="GeneID" id="9988738"/>
<dbReference type="SUPFAM" id="SSF46785">
    <property type="entry name" value="Winged helix' DNA-binding domain"/>
    <property type="match status" value="1"/>
</dbReference>
<keyword evidence="1" id="KW-0805">Transcription regulation</keyword>
<dbReference type="PANTHER" id="PTHR33204:SF18">
    <property type="entry name" value="TRANSCRIPTIONAL REGULATORY PROTEIN"/>
    <property type="match status" value="1"/>
</dbReference>
<accession>A0A482T8B1</accession>
<sequence>MSDTGGHEDPIEKIPVWCAGEDWCPVTTTATLIGKKWHPVIIHRLLEHGPSGFNELKEDVDGISSKVLSDSLEDLEEKQIVNREIISERPFRVQYSLTHHGDSLSPIIYAMRDWGLEHLSEPEDQTDSIV</sequence>
<evidence type="ECO:0000259" key="4">
    <source>
        <dbReference type="PROSITE" id="PS51118"/>
    </source>
</evidence>
<comment type="caution">
    <text evidence="5">The sequence shown here is derived from an EMBL/GenBank/DDBJ whole genome shotgun (WGS) entry which is preliminary data.</text>
</comment>
<dbReference type="InterPro" id="IPR002577">
    <property type="entry name" value="HTH_HxlR"/>
</dbReference>
<proteinExistence type="predicted"/>
<dbReference type="Pfam" id="PF01638">
    <property type="entry name" value="HxlR"/>
    <property type="match status" value="1"/>
</dbReference>
<dbReference type="AlphaFoldDB" id="A0A482T8B1"/>
<dbReference type="Proteomes" id="UP000294028">
    <property type="component" value="Unassembled WGS sequence"/>
</dbReference>
<reference evidence="5 6" key="1">
    <citation type="submission" date="2018-12" db="EMBL/GenBank/DDBJ databases">
        <title>Genome analysis provides insights into bioremediation potentialities of Halogeometricum borinquense strain N11.</title>
        <authorList>
            <person name="Najjari A."/>
            <person name="Youssef N."/>
            <person name="Fhoula I."/>
            <person name="Ben Dhia O."/>
            <person name="Mahjoubi M."/>
            <person name="Ouzari H.I."/>
            <person name="Cherif A."/>
        </authorList>
    </citation>
    <scope>NUCLEOTIDE SEQUENCE [LARGE SCALE GENOMIC DNA]</scope>
    <source>
        <strain evidence="5 6">N11</strain>
    </source>
</reference>
<keyword evidence="2" id="KW-0238">DNA-binding</keyword>
<name>A0A482T8B1_9EURY</name>
<protein>
    <submittedName>
        <fullName evidence="5">Transcriptional regulator</fullName>
    </submittedName>
</protein>
<dbReference type="EMBL" id="RZHH01000003">
    <property type="protein sequence ID" value="RYJ08139.1"/>
    <property type="molecule type" value="Genomic_DNA"/>
</dbReference>
<dbReference type="OMA" id="WKCVILC"/>
<organism evidence="5 6">
    <name type="scientific">Halogeometricum borinquense</name>
    <dbReference type="NCBI Taxonomy" id="60847"/>
    <lineage>
        <taxon>Archaea</taxon>
        <taxon>Methanobacteriati</taxon>
        <taxon>Methanobacteriota</taxon>
        <taxon>Stenosarchaea group</taxon>
        <taxon>Halobacteria</taxon>
        <taxon>Halobacteriales</taxon>
        <taxon>Haloferacaceae</taxon>
        <taxon>Halogeometricum</taxon>
    </lineage>
</organism>
<gene>
    <name evidence="5" type="ORF">ELS19_16315</name>
</gene>
<dbReference type="PANTHER" id="PTHR33204">
    <property type="entry name" value="TRANSCRIPTIONAL REGULATOR, MARR FAMILY"/>
    <property type="match status" value="1"/>
</dbReference>
<evidence type="ECO:0000256" key="1">
    <source>
        <dbReference type="ARBA" id="ARBA00023015"/>
    </source>
</evidence>
<dbReference type="PROSITE" id="PS51118">
    <property type="entry name" value="HTH_HXLR"/>
    <property type="match status" value="1"/>
</dbReference>
<evidence type="ECO:0000313" key="5">
    <source>
        <dbReference type="EMBL" id="RYJ08139.1"/>
    </source>
</evidence>
<evidence type="ECO:0000256" key="2">
    <source>
        <dbReference type="ARBA" id="ARBA00023125"/>
    </source>
</evidence>
<evidence type="ECO:0000313" key="6">
    <source>
        <dbReference type="Proteomes" id="UP000294028"/>
    </source>
</evidence>
<dbReference type="RefSeq" id="WP_006054680.1">
    <property type="nucleotide sequence ID" value="NZ_RZHH01000003.1"/>
</dbReference>
<feature type="domain" description="HTH hxlR-type" evidence="4">
    <location>
        <begin position="24"/>
        <end position="123"/>
    </location>
</feature>
<evidence type="ECO:0000256" key="3">
    <source>
        <dbReference type="ARBA" id="ARBA00023163"/>
    </source>
</evidence>
<dbReference type="InterPro" id="IPR036390">
    <property type="entry name" value="WH_DNA-bd_sf"/>
</dbReference>
<dbReference type="Gene3D" id="1.10.10.10">
    <property type="entry name" value="Winged helix-like DNA-binding domain superfamily/Winged helix DNA-binding domain"/>
    <property type="match status" value="1"/>
</dbReference>
<dbReference type="GO" id="GO:0003677">
    <property type="term" value="F:DNA binding"/>
    <property type="evidence" value="ECO:0007669"/>
    <property type="project" value="UniProtKB-KW"/>
</dbReference>
<dbReference type="InterPro" id="IPR036388">
    <property type="entry name" value="WH-like_DNA-bd_sf"/>
</dbReference>
<keyword evidence="3" id="KW-0804">Transcription</keyword>